<dbReference type="Proteomes" id="UP001160148">
    <property type="component" value="Unassembled WGS sequence"/>
</dbReference>
<dbReference type="EMBL" id="CARXXK010000004">
    <property type="protein sequence ID" value="CAI6366386.1"/>
    <property type="molecule type" value="Genomic_DNA"/>
</dbReference>
<proteinExistence type="predicted"/>
<dbReference type="AlphaFoldDB" id="A0AAV0XFT9"/>
<evidence type="ECO:0000313" key="3">
    <source>
        <dbReference type="EMBL" id="CAI6366386.1"/>
    </source>
</evidence>
<sequence length="297" mass="33587">MSQCITLYSGFKSIISSGFSDNVQSKGKLLVKSHHVINVKEILLGNNSQINGHVIRQASVTLHPYLVKLVVNGSNRDVVEAVCQCPAGIGGKCKHVYALTHYINTESGHSKTSDRCEWNEPKISKAGKEKYCKGKRIEELFPPKSDKLTQCTHTNTIPNFIAPSLFKIVYDEEKKSECENIVSEVLNNLIENVLESLTLEQSTFLINKILINQKQEKNIFKPDFINKITETFYENNVKLSKNKIMNICINTVKQSNSQAWFDERAIKLSASRAHLVKIRLRNYEKLATVNQANLGQF</sequence>
<organism evidence="3 4">
    <name type="scientific">Macrosiphum euphorbiae</name>
    <name type="common">potato aphid</name>
    <dbReference type="NCBI Taxonomy" id="13131"/>
    <lineage>
        <taxon>Eukaryota</taxon>
        <taxon>Metazoa</taxon>
        <taxon>Ecdysozoa</taxon>
        <taxon>Arthropoda</taxon>
        <taxon>Hexapoda</taxon>
        <taxon>Insecta</taxon>
        <taxon>Pterygota</taxon>
        <taxon>Neoptera</taxon>
        <taxon>Paraneoptera</taxon>
        <taxon>Hemiptera</taxon>
        <taxon>Sternorrhyncha</taxon>
        <taxon>Aphidomorpha</taxon>
        <taxon>Aphidoidea</taxon>
        <taxon>Aphididae</taxon>
        <taxon>Macrosiphini</taxon>
        <taxon>Macrosiphum</taxon>
    </lineage>
</organism>
<dbReference type="PANTHER" id="PTHR47526:SF3">
    <property type="entry name" value="PHD-TYPE DOMAIN-CONTAINING PROTEIN"/>
    <property type="match status" value="1"/>
</dbReference>
<dbReference type="PROSITE" id="PS50966">
    <property type="entry name" value="ZF_SWIM"/>
    <property type="match status" value="1"/>
</dbReference>
<dbReference type="InterPro" id="IPR007527">
    <property type="entry name" value="Znf_SWIM"/>
</dbReference>
<comment type="caution">
    <text evidence="3">The sequence shown here is derived from an EMBL/GenBank/DDBJ whole genome shotgun (WGS) entry which is preliminary data.</text>
</comment>
<dbReference type="PANTHER" id="PTHR47526">
    <property type="entry name" value="ATP-DEPENDENT DNA HELICASE"/>
    <property type="match status" value="1"/>
</dbReference>
<evidence type="ECO:0000313" key="4">
    <source>
        <dbReference type="Proteomes" id="UP001160148"/>
    </source>
</evidence>
<keyword evidence="1" id="KW-0863">Zinc-finger</keyword>
<keyword evidence="1" id="KW-0862">Zinc</keyword>
<evidence type="ECO:0000256" key="1">
    <source>
        <dbReference type="PROSITE-ProRule" id="PRU00325"/>
    </source>
</evidence>
<protein>
    <recommendedName>
        <fullName evidence="2">SWIM-type domain-containing protein</fullName>
    </recommendedName>
</protein>
<feature type="domain" description="SWIM-type" evidence="2">
    <location>
        <begin position="65"/>
        <end position="104"/>
    </location>
</feature>
<reference evidence="3 4" key="1">
    <citation type="submission" date="2023-01" db="EMBL/GenBank/DDBJ databases">
        <authorList>
            <person name="Whitehead M."/>
        </authorList>
    </citation>
    <scope>NUCLEOTIDE SEQUENCE [LARGE SCALE GENOMIC DNA]</scope>
</reference>
<dbReference type="GO" id="GO:0008270">
    <property type="term" value="F:zinc ion binding"/>
    <property type="evidence" value="ECO:0007669"/>
    <property type="project" value="UniProtKB-KW"/>
</dbReference>
<gene>
    <name evidence="3" type="ORF">MEUPH1_LOCUS20978</name>
</gene>
<accession>A0AAV0XFT9</accession>
<dbReference type="Pfam" id="PF04434">
    <property type="entry name" value="SWIM"/>
    <property type="match status" value="1"/>
</dbReference>
<keyword evidence="4" id="KW-1185">Reference proteome</keyword>
<keyword evidence="1" id="KW-0479">Metal-binding</keyword>
<name>A0AAV0XFT9_9HEMI</name>
<evidence type="ECO:0000259" key="2">
    <source>
        <dbReference type="PROSITE" id="PS50966"/>
    </source>
</evidence>